<dbReference type="AlphaFoldDB" id="A0A096CVK4"/>
<organism evidence="1 2">
    <name type="scientific">Caloranaerobacter azorensis H53214</name>
    <dbReference type="NCBI Taxonomy" id="1156417"/>
    <lineage>
        <taxon>Bacteria</taxon>
        <taxon>Bacillati</taxon>
        <taxon>Bacillota</taxon>
        <taxon>Tissierellia</taxon>
        <taxon>Tissierellales</taxon>
        <taxon>Thermohalobacteraceae</taxon>
        <taxon>Caloranaerobacter</taxon>
    </lineage>
</organism>
<gene>
    <name evidence="1" type="ORF">Y919_05440</name>
</gene>
<proteinExistence type="predicted"/>
<evidence type="ECO:0000313" key="1">
    <source>
        <dbReference type="EMBL" id="KGG80549.1"/>
    </source>
</evidence>
<dbReference type="Proteomes" id="UP000029622">
    <property type="component" value="Unassembled WGS sequence"/>
</dbReference>
<accession>A0A096CVK4</accession>
<dbReference type="STRING" id="1156417.Y919_05440"/>
<protein>
    <submittedName>
        <fullName evidence="1">Uncharacterized protein</fullName>
    </submittedName>
</protein>
<evidence type="ECO:0000313" key="2">
    <source>
        <dbReference type="Proteomes" id="UP000029622"/>
    </source>
</evidence>
<name>A0A096CVK4_9FIRM</name>
<dbReference type="EMBL" id="AZTB01000021">
    <property type="protein sequence ID" value="KGG80549.1"/>
    <property type="molecule type" value="Genomic_DNA"/>
</dbReference>
<sequence>MDRDMQISSIISFVDSNRESMASRMVCAKVLGQKNERINDEIVRELHARLPRAKQEVIDDCFEIIK</sequence>
<comment type="caution">
    <text evidence="1">The sequence shown here is derived from an EMBL/GenBank/DDBJ whole genome shotgun (WGS) entry which is preliminary data.</text>
</comment>
<reference evidence="1 2" key="1">
    <citation type="submission" date="2013-12" db="EMBL/GenBank/DDBJ databases">
        <title>Draft genome sequence of Caloranaerobacter sp. H53214.</title>
        <authorList>
            <person name="Jiang L.J."/>
            <person name="Shao Z.Z."/>
            <person name="Long M.N."/>
        </authorList>
    </citation>
    <scope>NUCLEOTIDE SEQUENCE [LARGE SCALE GENOMIC DNA]</scope>
    <source>
        <strain evidence="1 2">H53214</strain>
    </source>
</reference>
<dbReference type="RefSeq" id="WP_035163095.1">
    <property type="nucleotide sequence ID" value="NZ_AZTB01000021.1"/>
</dbReference>